<dbReference type="EMBL" id="JDSS02000006">
    <property type="protein sequence ID" value="KFB70030.1"/>
    <property type="molecule type" value="Genomic_DNA"/>
</dbReference>
<dbReference type="Pfam" id="PF18934">
    <property type="entry name" value="DUF5682"/>
    <property type="match status" value="1"/>
</dbReference>
<comment type="caution">
    <text evidence="1">The sequence shown here is derived from an EMBL/GenBank/DDBJ whole genome shotgun (WGS) entry which is preliminary data.</text>
</comment>
<reference evidence="1 2" key="1">
    <citation type="submission" date="2014-07" db="EMBL/GenBank/DDBJ databases">
        <title>Expanding our view of genomic diversity in Candidatus Accumulibacter clades.</title>
        <authorList>
            <person name="Skennerton C.T."/>
            <person name="Barr J.J."/>
            <person name="Slater F.R."/>
            <person name="Bond P.L."/>
            <person name="Tyson G.W."/>
        </authorList>
    </citation>
    <scope>NUCLEOTIDE SEQUENCE [LARGE SCALE GENOMIC DNA]</scope>
    <source>
        <strain evidence="2">SK-01</strain>
    </source>
</reference>
<protein>
    <submittedName>
        <fullName evidence="1">Uncharacterized protein</fullName>
    </submittedName>
</protein>
<evidence type="ECO:0000313" key="2">
    <source>
        <dbReference type="Proteomes" id="UP000019812"/>
    </source>
</evidence>
<sequence length="115" mass="12415">MPPRSQLGDYLYGLFALTRSVINEQPELVGAVHATLVQLGDEDFLVALPALRAAFGWFPPRERGDIAAQAASLLGLAAPERAHLTQLPQGEASYLAARRCEALALAWAVEYGLNE</sequence>
<dbReference type="STRING" id="1457154.CAPSK01_000429"/>
<accession>A0A084Y5N6</accession>
<gene>
    <name evidence="1" type="ORF">CAPSK01_000429</name>
</gene>
<evidence type="ECO:0000313" key="1">
    <source>
        <dbReference type="EMBL" id="KFB70030.1"/>
    </source>
</evidence>
<dbReference type="AlphaFoldDB" id="A0A084Y5N6"/>
<proteinExistence type="predicted"/>
<dbReference type="InterPro" id="IPR043737">
    <property type="entry name" value="DUF5682"/>
</dbReference>
<dbReference type="Proteomes" id="UP000019812">
    <property type="component" value="Unassembled WGS sequence"/>
</dbReference>
<organism evidence="1 2">
    <name type="scientific">Candidatus Accumulibacter vicinus</name>
    <dbReference type="NCBI Taxonomy" id="2954382"/>
    <lineage>
        <taxon>Bacteria</taxon>
        <taxon>Pseudomonadati</taxon>
        <taxon>Pseudomonadota</taxon>
        <taxon>Betaproteobacteria</taxon>
        <taxon>Candidatus Accumulibacter</taxon>
    </lineage>
</organism>
<name>A0A084Y5N6_9PROT</name>